<reference evidence="3" key="1">
    <citation type="submission" date="2025-08" db="UniProtKB">
        <authorList>
            <consortium name="RefSeq"/>
        </authorList>
    </citation>
    <scope>IDENTIFICATION</scope>
</reference>
<accession>A0AB39ZRZ7</accession>
<evidence type="ECO:0000313" key="2">
    <source>
        <dbReference type="Proteomes" id="UP001652628"/>
    </source>
</evidence>
<dbReference type="GeneID" id="108018824"/>
<dbReference type="Proteomes" id="UP001652628">
    <property type="component" value="Chromosome 3"/>
</dbReference>
<organism evidence="2 3">
    <name type="scientific">Drosophila suzukii</name>
    <name type="common">Spotted-wing drosophila fruit fly</name>
    <dbReference type="NCBI Taxonomy" id="28584"/>
    <lineage>
        <taxon>Eukaryota</taxon>
        <taxon>Metazoa</taxon>
        <taxon>Ecdysozoa</taxon>
        <taxon>Arthropoda</taxon>
        <taxon>Hexapoda</taxon>
        <taxon>Insecta</taxon>
        <taxon>Pterygota</taxon>
        <taxon>Neoptera</taxon>
        <taxon>Endopterygota</taxon>
        <taxon>Diptera</taxon>
        <taxon>Brachycera</taxon>
        <taxon>Muscomorpha</taxon>
        <taxon>Ephydroidea</taxon>
        <taxon>Drosophilidae</taxon>
        <taxon>Drosophila</taxon>
        <taxon>Sophophora</taxon>
    </lineage>
</organism>
<keyword evidence="2" id="KW-1185">Reference proteome</keyword>
<protein>
    <submittedName>
        <fullName evidence="3">Uncharacterized protein isoform X1</fullName>
    </submittedName>
</protein>
<feature type="compositionally biased region" description="Polar residues" evidence="1">
    <location>
        <begin position="82"/>
        <end position="92"/>
    </location>
</feature>
<dbReference type="RefSeq" id="XP_016941897.4">
    <property type="nucleotide sequence ID" value="XM_017086408.4"/>
</dbReference>
<dbReference type="AlphaFoldDB" id="A0AB39ZRZ7"/>
<feature type="region of interest" description="Disordered" evidence="1">
    <location>
        <begin position="67"/>
        <end position="93"/>
    </location>
</feature>
<evidence type="ECO:0000313" key="3">
    <source>
        <dbReference type="RefSeq" id="XP_016941897.4"/>
    </source>
</evidence>
<sequence>MSSSSRREMWVPSPTIMLHQLQSAEEEADEPAVDFHENCNRAWRAQYNHPATASVGIGYEFVNSPSRCISSSQDDDAENRMRGNSSSSTNRLVRTLEIPPIGYHPYSFGSEDENQMQHLV</sequence>
<gene>
    <name evidence="3" type="primary">LOC108018824</name>
</gene>
<name>A0AB39ZRZ7_DROSZ</name>
<proteinExistence type="predicted"/>
<evidence type="ECO:0000256" key="1">
    <source>
        <dbReference type="SAM" id="MobiDB-lite"/>
    </source>
</evidence>